<name>A0A7S4AWS8_9STRA</name>
<protein>
    <submittedName>
        <fullName evidence="2">Uncharacterized protein</fullName>
    </submittedName>
</protein>
<accession>A0A7S4AWS8</accession>
<feature type="region of interest" description="Disordered" evidence="1">
    <location>
        <begin position="1"/>
        <end position="20"/>
    </location>
</feature>
<evidence type="ECO:0000256" key="1">
    <source>
        <dbReference type="SAM" id="MobiDB-lite"/>
    </source>
</evidence>
<evidence type="ECO:0000313" key="2">
    <source>
        <dbReference type="EMBL" id="CAE0729519.1"/>
    </source>
</evidence>
<organism evidence="2">
    <name type="scientific">Pseudo-nitzschia australis</name>
    <dbReference type="NCBI Taxonomy" id="44445"/>
    <lineage>
        <taxon>Eukaryota</taxon>
        <taxon>Sar</taxon>
        <taxon>Stramenopiles</taxon>
        <taxon>Ochrophyta</taxon>
        <taxon>Bacillariophyta</taxon>
        <taxon>Bacillariophyceae</taxon>
        <taxon>Bacillariophycidae</taxon>
        <taxon>Bacillariales</taxon>
        <taxon>Bacillariaceae</taxon>
        <taxon>Pseudo-nitzschia</taxon>
    </lineage>
</organism>
<feature type="compositionally biased region" description="Polar residues" evidence="1">
    <location>
        <begin position="1"/>
        <end position="10"/>
    </location>
</feature>
<reference evidence="2" key="1">
    <citation type="submission" date="2021-01" db="EMBL/GenBank/DDBJ databases">
        <authorList>
            <person name="Corre E."/>
            <person name="Pelletier E."/>
            <person name="Niang G."/>
            <person name="Scheremetjew M."/>
            <person name="Finn R."/>
            <person name="Kale V."/>
            <person name="Holt S."/>
            <person name="Cochrane G."/>
            <person name="Meng A."/>
            <person name="Brown T."/>
            <person name="Cohen L."/>
        </authorList>
    </citation>
    <scope>NUCLEOTIDE SEQUENCE</scope>
    <source>
        <strain evidence="2">10249 10 AB</strain>
    </source>
</reference>
<sequence>MTPSLSKQRYSSCSSPIRSSPVGTKRIICNQESDSLYSSLPPLSGTKTVDCPPLTSSVAVITNFNIVVEEDEDMLAHSDHDEDVSSENDDHSYEYVENCVSRKKEEHGLQEEYAKYGHGETSMAMIIDDEDYEEIKDGIQHEYGDASVPSLTAASFSPNSKHSRKAFCPKRMPQRSSMKGVPSEQFDAFSLGQHNPVQVRRSITFDNRINIQKVEPARLLAADPQSLWFQATEYETIKMKTLALLDRVDQSSGMADGKKYCMRGLEAFMTPERGEVKKHQAWDCVFNEQFLQRQEGELDEESLASIYKYSTKRSQKEASKRGSLDAKMAQAILKTIF</sequence>
<gene>
    <name evidence="2" type="ORF">PAUS00366_LOCUS22304</name>
</gene>
<proteinExistence type="predicted"/>
<feature type="region of interest" description="Disordered" evidence="1">
    <location>
        <begin position="154"/>
        <end position="180"/>
    </location>
</feature>
<dbReference type="EMBL" id="HBIX01034154">
    <property type="protein sequence ID" value="CAE0729519.1"/>
    <property type="molecule type" value="Transcribed_RNA"/>
</dbReference>
<dbReference type="AlphaFoldDB" id="A0A7S4AWS8"/>
<feature type="compositionally biased region" description="Low complexity" evidence="1">
    <location>
        <begin position="11"/>
        <end position="20"/>
    </location>
</feature>